<accession>A0ABQ4QNP7</accession>
<reference evidence="1 2" key="1">
    <citation type="journal article" date="2021" name="Front. Microbiol.">
        <title>Comprehensive Comparative Genomics and Phenotyping of Methylobacterium Species.</title>
        <authorList>
            <person name="Alessa O."/>
            <person name="Ogura Y."/>
            <person name="Fujitani Y."/>
            <person name="Takami H."/>
            <person name="Hayashi T."/>
            <person name="Sahin N."/>
            <person name="Tani A."/>
        </authorList>
    </citation>
    <scope>NUCLEOTIDE SEQUENCE [LARGE SCALE GENOMIC DNA]</scope>
    <source>
        <strain evidence="1 2">DSM 23679</strain>
    </source>
</reference>
<proteinExistence type="predicted"/>
<comment type="caution">
    <text evidence="1">The sequence shown here is derived from an EMBL/GenBank/DDBJ whole genome shotgun (WGS) entry which is preliminary data.</text>
</comment>
<sequence length="35" mass="3837">MAYGMHCAGVPSERVRFEFFGPTLELEEPIPALAA</sequence>
<dbReference type="Proteomes" id="UP001055117">
    <property type="component" value="Unassembled WGS sequence"/>
</dbReference>
<name>A0ABQ4QNP7_9HYPH</name>
<dbReference type="EMBL" id="BPQG01000098">
    <property type="protein sequence ID" value="GJD46888.1"/>
    <property type="molecule type" value="Genomic_DNA"/>
</dbReference>
<evidence type="ECO:0000313" key="2">
    <source>
        <dbReference type="Proteomes" id="UP001055117"/>
    </source>
</evidence>
<protein>
    <submittedName>
        <fullName evidence="1">Uncharacterized protein</fullName>
    </submittedName>
</protein>
<keyword evidence="2" id="KW-1185">Reference proteome</keyword>
<organism evidence="1 2">
    <name type="scientific">Methylobacterium cerastii</name>
    <dbReference type="NCBI Taxonomy" id="932741"/>
    <lineage>
        <taxon>Bacteria</taxon>
        <taxon>Pseudomonadati</taxon>
        <taxon>Pseudomonadota</taxon>
        <taxon>Alphaproteobacteria</taxon>
        <taxon>Hyphomicrobiales</taxon>
        <taxon>Methylobacteriaceae</taxon>
        <taxon>Methylobacterium</taxon>
    </lineage>
</organism>
<gene>
    <name evidence="1" type="ORF">AFCDBAGC_4773</name>
</gene>
<evidence type="ECO:0000313" key="1">
    <source>
        <dbReference type="EMBL" id="GJD46888.1"/>
    </source>
</evidence>